<dbReference type="PRINTS" id="PR00032">
    <property type="entry name" value="HTHARAC"/>
</dbReference>
<organism evidence="5 6">
    <name type="scientific">Cohnella xylanilytica</name>
    <dbReference type="NCBI Taxonomy" id="557555"/>
    <lineage>
        <taxon>Bacteria</taxon>
        <taxon>Bacillati</taxon>
        <taxon>Bacillota</taxon>
        <taxon>Bacilli</taxon>
        <taxon>Bacillales</taxon>
        <taxon>Paenibacillaceae</taxon>
        <taxon>Cohnella</taxon>
    </lineage>
</organism>
<dbReference type="EMBL" id="JACJVR010000019">
    <property type="protein sequence ID" value="MBB6690932.1"/>
    <property type="molecule type" value="Genomic_DNA"/>
</dbReference>
<dbReference type="InterPro" id="IPR014710">
    <property type="entry name" value="RmlC-like_jellyroll"/>
</dbReference>
<dbReference type="InterPro" id="IPR037923">
    <property type="entry name" value="HTH-like"/>
</dbReference>
<keyword evidence="3" id="KW-0804">Transcription</keyword>
<keyword evidence="2" id="KW-0238">DNA-binding</keyword>
<dbReference type="Gene3D" id="1.10.10.60">
    <property type="entry name" value="Homeodomain-like"/>
    <property type="match status" value="1"/>
</dbReference>
<dbReference type="RefSeq" id="WP_185134923.1">
    <property type="nucleotide sequence ID" value="NZ_BORM01000017.1"/>
</dbReference>
<dbReference type="Proteomes" id="UP000553776">
    <property type="component" value="Unassembled WGS sequence"/>
</dbReference>
<dbReference type="InterPro" id="IPR020449">
    <property type="entry name" value="Tscrpt_reg_AraC-type_HTH"/>
</dbReference>
<reference evidence="5 6" key="1">
    <citation type="submission" date="2020-08" db="EMBL/GenBank/DDBJ databases">
        <title>Cohnella phylogeny.</title>
        <authorList>
            <person name="Dunlap C."/>
        </authorList>
    </citation>
    <scope>NUCLEOTIDE SEQUENCE [LARGE SCALE GENOMIC DNA]</scope>
    <source>
        <strain evidence="5 6">DSM 25239</strain>
    </source>
</reference>
<dbReference type="Pfam" id="PF02311">
    <property type="entry name" value="AraC_binding"/>
    <property type="match status" value="1"/>
</dbReference>
<accession>A0A841TVE5</accession>
<evidence type="ECO:0000313" key="6">
    <source>
        <dbReference type="Proteomes" id="UP000553776"/>
    </source>
</evidence>
<dbReference type="Gene3D" id="2.60.120.10">
    <property type="entry name" value="Jelly Rolls"/>
    <property type="match status" value="1"/>
</dbReference>
<evidence type="ECO:0000259" key="4">
    <source>
        <dbReference type="PROSITE" id="PS01124"/>
    </source>
</evidence>
<evidence type="ECO:0000313" key="5">
    <source>
        <dbReference type="EMBL" id="MBB6690932.1"/>
    </source>
</evidence>
<proteinExistence type="predicted"/>
<evidence type="ECO:0000256" key="2">
    <source>
        <dbReference type="ARBA" id="ARBA00023125"/>
    </source>
</evidence>
<feature type="domain" description="HTH araC/xylS-type" evidence="4">
    <location>
        <begin position="199"/>
        <end position="303"/>
    </location>
</feature>
<dbReference type="PANTHER" id="PTHR43280:SF32">
    <property type="entry name" value="TRANSCRIPTIONAL REGULATORY PROTEIN"/>
    <property type="match status" value="1"/>
</dbReference>
<sequence length="318" mass="35343">MSSSSPIRPGPPAEAEFLGNETMYPDVKTTLNLFGIHRRKVPGDWTYPTHEHPQYEINYLLAGRQTMTVNGTAYEQKPGDLLLLRPGDVHSSRSGDGEPFEYFCLHFDLDDRLFLSLLGRLEQVLFPAGGAVARQVEPVLAKMLSADAEADSRSVAGRMKLQSAVFELFGQLWEAISAETLQLSPHAYGKVELAHKIASRLQHVASQHIRQGTPGDDHYGVGDIAAELGISVSYCNRVFREIYDKSPRAYWSELVLYESKQLLADPRFTVQSIAALLGYRDIAHFSRQFKRWTGMAPSDYRRGALVGTGSPGAQDSSR</sequence>
<dbReference type="SUPFAM" id="SSF46689">
    <property type="entry name" value="Homeodomain-like"/>
    <property type="match status" value="1"/>
</dbReference>
<dbReference type="GO" id="GO:0003700">
    <property type="term" value="F:DNA-binding transcription factor activity"/>
    <property type="evidence" value="ECO:0007669"/>
    <property type="project" value="InterPro"/>
</dbReference>
<dbReference type="PANTHER" id="PTHR43280">
    <property type="entry name" value="ARAC-FAMILY TRANSCRIPTIONAL REGULATOR"/>
    <property type="match status" value="1"/>
</dbReference>
<name>A0A841TVE5_9BACL</name>
<dbReference type="PROSITE" id="PS01124">
    <property type="entry name" value="HTH_ARAC_FAMILY_2"/>
    <property type="match status" value="1"/>
</dbReference>
<keyword evidence="6" id="KW-1185">Reference proteome</keyword>
<gene>
    <name evidence="5" type="ORF">H7B90_05890</name>
</gene>
<dbReference type="SMART" id="SM00342">
    <property type="entry name" value="HTH_ARAC"/>
    <property type="match status" value="1"/>
</dbReference>
<dbReference type="AlphaFoldDB" id="A0A841TVE5"/>
<dbReference type="InterPro" id="IPR018060">
    <property type="entry name" value="HTH_AraC"/>
</dbReference>
<dbReference type="InterPro" id="IPR003313">
    <property type="entry name" value="AraC-bd"/>
</dbReference>
<dbReference type="InterPro" id="IPR009057">
    <property type="entry name" value="Homeodomain-like_sf"/>
</dbReference>
<protein>
    <submittedName>
        <fullName evidence="5">AraC family transcriptional regulator</fullName>
    </submittedName>
</protein>
<dbReference type="Pfam" id="PF12833">
    <property type="entry name" value="HTH_18"/>
    <property type="match status" value="1"/>
</dbReference>
<comment type="caution">
    <text evidence="5">The sequence shown here is derived from an EMBL/GenBank/DDBJ whole genome shotgun (WGS) entry which is preliminary data.</text>
</comment>
<evidence type="ECO:0000256" key="3">
    <source>
        <dbReference type="ARBA" id="ARBA00023163"/>
    </source>
</evidence>
<dbReference type="GO" id="GO:0043565">
    <property type="term" value="F:sequence-specific DNA binding"/>
    <property type="evidence" value="ECO:0007669"/>
    <property type="project" value="InterPro"/>
</dbReference>
<dbReference type="SUPFAM" id="SSF51215">
    <property type="entry name" value="Regulatory protein AraC"/>
    <property type="match status" value="1"/>
</dbReference>
<keyword evidence="1" id="KW-0805">Transcription regulation</keyword>
<evidence type="ECO:0000256" key="1">
    <source>
        <dbReference type="ARBA" id="ARBA00023015"/>
    </source>
</evidence>